<dbReference type="InterPro" id="IPR022463">
    <property type="entry name" value="1-PFruKinase"/>
</dbReference>
<dbReference type="NCBIfam" id="TIGR03828">
    <property type="entry name" value="pfkB"/>
    <property type="match status" value="1"/>
</dbReference>
<keyword evidence="4 8" id="KW-0418">Kinase</keyword>
<reference evidence="10 11" key="1">
    <citation type="journal article" date="2022" name="Int. J. Syst. Evol. Microbiol.">
        <title>Apilactobacillus apisilvae sp. nov., Nicolia spurrieriana gen. nov. sp. nov., Bombilactobacillus folatiphilus sp. nov. and Bombilactobacillus thymidiniphilus sp. nov., four new lactic acid bacterial isolates from stingless bees Tetragonula carbonaria and Austroplebeia australis.</title>
        <authorList>
            <person name="Oliphant S.A."/>
            <person name="Watson-Haigh N.S."/>
            <person name="Sumby K.M."/>
            <person name="Gardner J."/>
            <person name="Groom S."/>
            <person name="Jiranek V."/>
        </authorList>
    </citation>
    <scope>NUCLEOTIDE SEQUENCE [LARGE SCALE GENOMIC DNA]</scope>
    <source>
        <strain evidence="10 11">SG4_A1</strain>
    </source>
</reference>
<organism evidence="10 11">
    <name type="scientific">Bombilactobacillus thymidiniphilus</name>
    <dbReference type="NCBI Taxonomy" id="2923363"/>
    <lineage>
        <taxon>Bacteria</taxon>
        <taxon>Bacillati</taxon>
        <taxon>Bacillota</taxon>
        <taxon>Bacilli</taxon>
        <taxon>Lactobacillales</taxon>
        <taxon>Lactobacillaceae</taxon>
        <taxon>Bombilactobacillus</taxon>
    </lineage>
</organism>
<dbReference type="EMBL" id="CP093365">
    <property type="protein sequence ID" value="UQS83738.1"/>
    <property type="molecule type" value="Genomic_DNA"/>
</dbReference>
<comment type="pathway">
    <text evidence="7">Carbohydrate metabolism; D-tagatose 6-phosphate degradation; D-glyceraldehyde 3-phosphate and glycerone phosphate from D-tagatose 6-phosphate: step 1/2.</text>
</comment>
<keyword evidence="7" id="KW-0423">Lactose metabolism</keyword>
<keyword evidence="2 7" id="KW-0808">Transferase</keyword>
<dbReference type="InterPro" id="IPR011611">
    <property type="entry name" value="PfkB_dom"/>
</dbReference>
<dbReference type="CDD" id="cd01164">
    <property type="entry name" value="FruK_PfkB_like"/>
    <property type="match status" value="1"/>
</dbReference>
<dbReference type="SUPFAM" id="SSF53613">
    <property type="entry name" value="Ribokinase-like"/>
    <property type="match status" value="1"/>
</dbReference>
<keyword evidence="3 7" id="KW-0547">Nucleotide-binding</keyword>
<dbReference type="Pfam" id="PF00294">
    <property type="entry name" value="PfkB"/>
    <property type="match status" value="1"/>
</dbReference>
<dbReference type="PROSITE" id="PS00583">
    <property type="entry name" value="PFKB_KINASES_1"/>
    <property type="match status" value="1"/>
</dbReference>
<dbReference type="RefSeq" id="WP_249512923.1">
    <property type="nucleotide sequence ID" value="NZ_CP093365.1"/>
</dbReference>
<evidence type="ECO:0000256" key="2">
    <source>
        <dbReference type="ARBA" id="ARBA00022679"/>
    </source>
</evidence>
<dbReference type="GO" id="GO:0008662">
    <property type="term" value="F:1-phosphofructokinase activity"/>
    <property type="evidence" value="ECO:0007669"/>
    <property type="project" value="UniProtKB-EC"/>
</dbReference>
<dbReference type="InterPro" id="IPR017583">
    <property type="entry name" value="Tagatose/fructose_Pkinase"/>
</dbReference>
<comment type="catalytic activity">
    <reaction evidence="7">
        <text>D-tagatofuranose 6-phosphate + ATP = D-tagatofuranose 1,6-bisphosphate + ADP + H(+)</text>
        <dbReference type="Rhea" id="RHEA:12420"/>
        <dbReference type="ChEBI" id="CHEBI:15378"/>
        <dbReference type="ChEBI" id="CHEBI:30616"/>
        <dbReference type="ChEBI" id="CHEBI:58694"/>
        <dbReference type="ChEBI" id="CHEBI:58695"/>
        <dbReference type="ChEBI" id="CHEBI:456216"/>
        <dbReference type="EC" id="2.7.1.144"/>
    </reaction>
</comment>
<feature type="domain" description="Carbohydrate kinase PfkB" evidence="9">
    <location>
        <begin position="8"/>
        <end position="285"/>
    </location>
</feature>
<dbReference type="PIRSF" id="PIRSF000535">
    <property type="entry name" value="1PFK/6PFK/LacC"/>
    <property type="match status" value="1"/>
</dbReference>
<dbReference type="Proteomes" id="UP000831947">
    <property type="component" value="Chromosome"/>
</dbReference>
<protein>
    <recommendedName>
        <fullName evidence="7">Tagatose-6-phosphate kinase</fullName>
        <ecNumber evidence="7">2.7.1.144</ecNumber>
    </recommendedName>
</protein>
<dbReference type="PROSITE" id="PS00584">
    <property type="entry name" value="PFKB_KINASES_2"/>
    <property type="match status" value="1"/>
</dbReference>
<evidence type="ECO:0000256" key="8">
    <source>
        <dbReference type="RuleBase" id="RU369061"/>
    </source>
</evidence>
<keyword evidence="11" id="KW-1185">Reference proteome</keyword>
<dbReference type="InterPro" id="IPR029056">
    <property type="entry name" value="Ribokinase-like"/>
</dbReference>
<dbReference type="PANTHER" id="PTHR46566">
    <property type="entry name" value="1-PHOSPHOFRUCTOKINASE-RELATED"/>
    <property type="match status" value="1"/>
</dbReference>
<evidence type="ECO:0000313" key="11">
    <source>
        <dbReference type="Proteomes" id="UP000831947"/>
    </source>
</evidence>
<evidence type="ECO:0000256" key="6">
    <source>
        <dbReference type="ARBA" id="ARBA00047745"/>
    </source>
</evidence>
<name>A0ABY4PDI5_9LACO</name>
<evidence type="ECO:0000256" key="7">
    <source>
        <dbReference type="PIRNR" id="PIRNR000535"/>
    </source>
</evidence>
<gene>
    <name evidence="10" type="primary">pfkB</name>
    <name evidence="10" type="ORF">MOO47_00615</name>
</gene>
<accession>A0ABY4PDI5</accession>
<dbReference type="InterPro" id="IPR002173">
    <property type="entry name" value="Carboh/pur_kinase_PfkB_CS"/>
</dbReference>
<dbReference type="EC" id="2.7.1.144" evidence="7"/>
<evidence type="ECO:0000256" key="5">
    <source>
        <dbReference type="ARBA" id="ARBA00022840"/>
    </source>
</evidence>
<comment type="function">
    <text evidence="8">Catalyzes the ATP-dependent phosphorylation of fructose-l-phosphate to fructose-l,6-bisphosphate.</text>
</comment>
<dbReference type="PANTHER" id="PTHR46566:SF1">
    <property type="entry name" value="1-PHOSPHOFRUCTOKINASE"/>
    <property type="match status" value="1"/>
</dbReference>
<comment type="catalytic activity">
    <reaction evidence="6 8">
        <text>beta-D-fructose 1-phosphate + ATP = beta-D-fructose 1,6-bisphosphate + ADP + H(+)</text>
        <dbReference type="Rhea" id="RHEA:14213"/>
        <dbReference type="ChEBI" id="CHEBI:15378"/>
        <dbReference type="ChEBI" id="CHEBI:30616"/>
        <dbReference type="ChEBI" id="CHEBI:32966"/>
        <dbReference type="ChEBI" id="CHEBI:138881"/>
        <dbReference type="ChEBI" id="CHEBI:456216"/>
        <dbReference type="EC" id="2.7.1.56"/>
    </reaction>
</comment>
<dbReference type="NCBIfam" id="TIGR03168">
    <property type="entry name" value="1-PFK"/>
    <property type="match status" value="1"/>
</dbReference>
<evidence type="ECO:0000313" key="10">
    <source>
        <dbReference type="EMBL" id="UQS83738.1"/>
    </source>
</evidence>
<evidence type="ECO:0000259" key="9">
    <source>
        <dbReference type="Pfam" id="PF00294"/>
    </source>
</evidence>
<comment type="similarity">
    <text evidence="1">Belongs to the carbohydrate kinase pfkB family.</text>
</comment>
<evidence type="ECO:0000256" key="3">
    <source>
        <dbReference type="ARBA" id="ARBA00022741"/>
    </source>
</evidence>
<dbReference type="Gene3D" id="3.40.1190.20">
    <property type="match status" value="1"/>
</dbReference>
<keyword evidence="5 7" id="KW-0067">ATP-binding</keyword>
<sequence length="305" mass="32624">MIYTVTANPSIDYVLQLTQLTLGEVNRVAEDVKLPGGKGINVSRILKELGLQSKALGFIGGATGQMFEHLLSKHQLQTDFTTVMADTRINVKIKASDEETEINGQGPTISATEKADFLQKIAQIGAGDVVVMAGSIPPQLVADFYLNIAKTVTQNGAEFVIDTTGQALLDTLPLHPLVIKPNHHELAELFQTEFNGITDIVSAARQLIEQGAQQALVSMAGDGALFVTKEHAYQCNAPKDIVRNSVGAGDSMIAGFVGTYMKQNDAVASFRMGAACGSATAFSEDLANLDKIKAVYEQINVTQIQ</sequence>
<proteinExistence type="inferred from homology"/>
<evidence type="ECO:0000256" key="4">
    <source>
        <dbReference type="ARBA" id="ARBA00022777"/>
    </source>
</evidence>
<evidence type="ECO:0000256" key="1">
    <source>
        <dbReference type="ARBA" id="ARBA00005380"/>
    </source>
</evidence>
<comment type="similarity">
    <text evidence="7">Belongs to the carbohydrate kinase PfkB family. LacC subfamily.</text>
</comment>